<sequence length="244" mass="27842">MEKKQTIYFELDVVKSRLVKDNNVLIQQTMNVTEYLNKLTKQTLIMPFQVHNGDAISGAVQSVNARDDIVKIYQSLTTYLIMQAMTLQLYMAVGVGDIDTDLNYTQDEALVNGSAVVLARNLAMPTLKLIATKQMDKKLGIQTDFKKAPILLKIATDHEKMSMVEHILMLVYEFELNTDKKRLIYSTLQHSENWRDDLPKLIAIKNSGFKETDTLKQIENRARMLVTKADVQAVNNQLAVFEEK</sequence>
<evidence type="ECO:0000313" key="3">
    <source>
        <dbReference type="Proteomes" id="UP000199271"/>
    </source>
</evidence>
<dbReference type="GeneID" id="34300671"/>
<proteinExistence type="predicted"/>
<dbReference type="AlphaFoldDB" id="A0A9Q3XTX5"/>
<organism evidence="2 4">
    <name type="scientific">Leuconostoc gasicomitatum</name>
    <dbReference type="NCBI Taxonomy" id="115778"/>
    <lineage>
        <taxon>Bacteria</taxon>
        <taxon>Bacillati</taxon>
        <taxon>Bacillota</taxon>
        <taxon>Bacilli</taxon>
        <taxon>Lactobacillales</taxon>
        <taxon>Lactobacillaceae</taxon>
        <taxon>Leuconostoc</taxon>
        <taxon>Leuconostoc gelidum group</taxon>
    </lineage>
</organism>
<dbReference type="EMBL" id="FBSY01000002">
    <property type="protein sequence ID" value="CUW05828.1"/>
    <property type="molecule type" value="Genomic_DNA"/>
</dbReference>
<protein>
    <submittedName>
        <fullName evidence="2">Uncharacterized protein</fullName>
    </submittedName>
</protein>
<name>A0A9Q3XTX5_9LACO</name>
<dbReference type="Proteomes" id="UP000199271">
    <property type="component" value="Unassembled WGS sequence"/>
</dbReference>
<gene>
    <name evidence="1" type="ORF">C122C_1230</name>
    <name evidence="2" type="ORF">KIJ12_09495</name>
</gene>
<evidence type="ECO:0000313" key="1">
    <source>
        <dbReference type="EMBL" id="CUW05828.1"/>
    </source>
</evidence>
<comment type="caution">
    <text evidence="2">The sequence shown here is derived from an EMBL/GenBank/DDBJ whole genome shotgun (WGS) entry which is preliminary data.</text>
</comment>
<evidence type="ECO:0000313" key="4">
    <source>
        <dbReference type="Proteomes" id="UP000752647"/>
    </source>
</evidence>
<dbReference type="Proteomes" id="UP000752647">
    <property type="component" value="Unassembled WGS sequence"/>
</dbReference>
<dbReference type="EMBL" id="JAHBFI010000021">
    <property type="protein sequence ID" value="MBZ5963374.1"/>
    <property type="molecule type" value="Genomic_DNA"/>
</dbReference>
<reference evidence="1 3" key="1">
    <citation type="submission" date="2015-12" db="EMBL/GenBank/DDBJ databases">
        <authorList>
            <person name="Andreevskaya M."/>
        </authorList>
    </citation>
    <scope>NUCLEOTIDE SEQUENCE [LARGE SCALE GENOMIC DNA]</scope>
    <source>
        <strain evidence="1 3">C122c</strain>
    </source>
</reference>
<accession>A0A9Q3XTX5</accession>
<dbReference type="RefSeq" id="WP_013231518.1">
    <property type="nucleotide sequence ID" value="NZ_BPKT01000001.1"/>
</dbReference>
<keyword evidence="3" id="KW-1185">Reference proteome</keyword>
<dbReference type="OMA" id="IENRARM"/>
<reference evidence="2" key="2">
    <citation type="submission" date="2021-05" db="EMBL/GenBank/DDBJ databases">
        <title>Pangenome of Leuconostoc gelidum warrants species status for Leuconostoc gelidum subsp. gasicomitatum.</title>
        <authorList>
            <person name="Johansson P."/>
            <person name="Sade E."/>
            <person name="Hultman J."/>
            <person name="Auvinen P."/>
            <person name="Bjorkroth J."/>
        </authorList>
    </citation>
    <scope>NUCLEOTIDE SEQUENCE</scope>
    <source>
        <strain evidence="2">A.21.4</strain>
    </source>
</reference>
<evidence type="ECO:0000313" key="2">
    <source>
        <dbReference type="EMBL" id="MBZ5963374.1"/>
    </source>
</evidence>